<evidence type="ECO:0000256" key="14">
    <source>
        <dbReference type="ARBA" id="ARBA00023315"/>
    </source>
</evidence>
<organism evidence="24 25">
    <name type="scientific">Sarcophilus harrisii</name>
    <name type="common">Tasmanian devil</name>
    <name type="synonym">Sarcophilus laniarius</name>
    <dbReference type="NCBI Taxonomy" id="9305"/>
    <lineage>
        <taxon>Eukaryota</taxon>
        <taxon>Metazoa</taxon>
        <taxon>Chordata</taxon>
        <taxon>Craniata</taxon>
        <taxon>Vertebrata</taxon>
        <taxon>Euteleostomi</taxon>
        <taxon>Mammalia</taxon>
        <taxon>Metatheria</taxon>
        <taxon>Dasyuromorphia</taxon>
        <taxon>Dasyuridae</taxon>
        <taxon>Sarcophilus</taxon>
    </lineage>
</organism>
<keyword evidence="10" id="KW-0443">Lipid metabolism</keyword>
<dbReference type="PANTHER" id="PTHR43853:SF8">
    <property type="entry name" value="3-KETOACYL-COA THIOLASE, PEROXISOMAL"/>
    <property type="match status" value="1"/>
</dbReference>
<dbReference type="GO" id="GO:0006635">
    <property type="term" value="P:fatty acid beta-oxidation"/>
    <property type="evidence" value="ECO:0007669"/>
    <property type="project" value="TreeGrafter"/>
</dbReference>
<dbReference type="InterPro" id="IPR000626">
    <property type="entry name" value="Ubiquitin-like_dom"/>
</dbReference>
<feature type="compositionally biased region" description="Low complexity" evidence="21">
    <location>
        <begin position="90"/>
        <end position="102"/>
    </location>
</feature>
<proteinExistence type="inferred from homology"/>
<evidence type="ECO:0000256" key="6">
    <source>
        <dbReference type="ARBA" id="ARBA00022692"/>
    </source>
</evidence>
<comment type="catalytic activity">
    <reaction evidence="19">
        <text>an acyl-CoA + acetyl-CoA = a 3-oxoacyl-CoA + CoA</text>
        <dbReference type="Rhea" id="RHEA:21564"/>
        <dbReference type="ChEBI" id="CHEBI:57287"/>
        <dbReference type="ChEBI" id="CHEBI:57288"/>
        <dbReference type="ChEBI" id="CHEBI:58342"/>
        <dbReference type="ChEBI" id="CHEBI:90726"/>
        <dbReference type="EC" id="2.3.1.16"/>
    </reaction>
    <physiologicalReaction direction="right-to-left" evidence="19">
        <dbReference type="Rhea" id="RHEA:21566"/>
    </physiologicalReaction>
</comment>
<evidence type="ECO:0000256" key="4">
    <source>
        <dbReference type="ARBA" id="ARBA00010982"/>
    </source>
</evidence>
<comment type="catalytic activity">
    <reaction evidence="16">
        <text>2 acetyl-CoA = acetoacetyl-CoA + CoA</text>
        <dbReference type="Rhea" id="RHEA:21036"/>
        <dbReference type="ChEBI" id="CHEBI:57286"/>
        <dbReference type="ChEBI" id="CHEBI:57287"/>
        <dbReference type="ChEBI" id="CHEBI:57288"/>
        <dbReference type="EC" id="2.3.1.9"/>
    </reaction>
    <physiologicalReaction direction="right-to-left" evidence="16">
        <dbReference type="Rhea" id="RHEA:21038"/>
    </physiologicalReaction>
</comment>
<dbReference type="CDD" id="cd17119">
    <property type="entry name" value="Ubl_HERP2"/>
    <property type="match status" value="1"/>
</dbReference>
<dbReference type="Pfam" id="PF00108">
    <property type="entry name" value="Thiolase_N"/>
    <property type="match status" value="1"/>
</dbReference>
<dbReference type="InterPro" id="IPR020615">
    <property type="entry name" value="Thiolase_acyl_enz_int_AS"/>
</dbReference>
<evidence type="ECO:0000256" key="20">
    <source>
        <dbReference type="ARBA" id="ARBA00049306"/>
    </source>
</evidence>
<evidence type="ECO:0000256" key="19">
    <source>
        <dbReference type="ARBA" id="ARBA00049178"/>
    </source>
</evidence>
<comment type="catalytic activity">
    <reaction evidence="20">
        <text>3-oxohexadecanedioyl-CoA + CoA = tetradecanedioyl-CoA + acetyl-CoA</text>
        <dbReference type="Rhea" id="RHEA:40343"/>
        <dbReference type="ChEBI" id="CHEBI:57287"/>
        <dbReference type="ChEBI" id="CHEBI:57288"/>
        <dbReference type="ChEBI" id="CHEBI:77081"/>
        <dbReference type="ChEBI" id="CHEBI:77084"/>
    </reaction>
    <physiologicalReaction direction="left-to-right" evidence="20">
        <dbReference type="Rhea" id="RHEA:40344"/>
    </physiologicalReaction>
</comment>
<evidence type="ECO:0000256" key="7">
    <source>
        <dbReference type="ARBA" id="ARBA00022832"/>
    </source>
</evidence>
<dbReference type="Ensembl" id="ENSSHAT00000007798.2">
    <property type="protein sequence ID" value="ENSSHAP00000007735.2"/>
    <property type="gene ID" value="ENSSHAG00000006345.2"/>
</dbReference>
<keyword evidence="13" id="KW-0834">Unfolded protein response</keyword>
<reference evidence="24 25" key="1">
    <citation type="journal article" date="2011" name="Proc. Natl. Acad. Sci. U.S.A.">
        <title>Genetic diversity and population structure of the endangered marsupial Sarcophilus harrisii (Tasmanian devil).</title>
        <authorList>
            <person name="Miller W."/>
            <person name="Hayes V.M."/>
            <person name="Ratan A."/>
            <person name="Petersen D.C."/>
            <person name="Wittekindt N.E."/>
            <person name="Miller J."/>
            <person name="Walenz B."/>
            <person name="Knight J."/>
            <person name="Qi J."/>
            <person name="Zhao F."/>
            <person name="Wang Q."/>
            <person name="Bedoya-Reina O.C."/>
            <person name="Katiyar N."/>
            <person name="Tomsho L.P."/>
            <person name="Kasson L.M."/>
            <person name="Hardie R.A."/>
            <person name="Woodbridge P."/>
            <person name="Tindall E.A."/>
            <person name="Bertelsen M.F."/>
            <person name="Dixon D."/>
            <person name="Pyecroft S."/>
            <person name="Helgen K.M."/>
            <person name="Lesk A.M."/>
            <person name="Pringle T.H."/>
            <person name="Patterson N."/>
            <person name="Zhang Y."/>
            <person name="Kreiss A."/>
            <person name="Woods G.M."/>
            <person name="Jones M.E."/>
            <person name="Schuster S.C."/>
        </authorList>
    </citation>
    <scope>NUCLEOTIDE SEQUENCE [LARGE SCALE GENOMIC DNA]</scope>
</reference>
<dbReference type="eggNOG" id="KOG1389">
    <property type="taxonomic scope" value="Eukaryota"/>
</dbReference>
<dbReference type="Pfam" id="PF00240">
    <property type="entry name" value="ubiquitin"/>
    <property type="match status" value="1"/>
</dbReference>
<dbReference type="GO" id="GO:0005777">
    <property type="term" value="C:peroxisome"/>
    <property type="evidence" value="ECO:0007669"/>
    <property type="project" value="UniProtKB-SubCell"/>
</dbReference>
<dbReference type="CDD" id="cd00751">
    <property type="entry name" value="thiolase"/>
    <property type="match status" value="1"/>
</dbReference>
<dbReference type="InterPro" id="IPR020613">
    <property type="entry name" value="Thiolase_CS"/>
</dbReference>
<dbReference type="PANTHER" id="PTHR43853">
    <property type="entry name" value="3-KETOACYL-COA THIOLASE, PEROXISOMAL"/>
    <property type="match status" value="1"/>
</dbReference>
<dbReference type="FunFam" id="3.40.47.10:FF:000035">
    <property type="entry name" value="3-ketoacyl-CoA thiolase A, peroxisomal"/>
    <property type="match status" value="1"/>
</dbReference>
<dbReference type="AlphaFoldDB" id="G3VX30"/>
<evidence type="ECO:0000256" key="3">
    <source>
        <dbReference type="ARBA" id="ARBA00004846"/>
    </source>
</evidence>
<evidence type="ECO:0000256" key="13">
    <source>
        <dbReference type="ARBA" id="ARBA00023230"/>
    </source>
</evidence>
<keyword evidence="5" id="KW-0808">Transferase</keyword>
<evidence type="ECO:0000256" key="12">
    <source>
        <dbReference type="ARBA" id="ARBA00023140"/>
    </source>
</evidence>
<keyword evidence="14" id="KW-0012">Acyltransferase</keyword>
<dbReference type="PROSITE" id="PS00098">
    <property type="entry name" value="THIOLASE_1"/>
    <property type="match status" value="1"/>
</dbReference>
<feature type="compositionally biased region" description="Polar residues" evidence="21">
    <location>
        <begin position="147"/>
        <end position="156"/>
    </location>
</feature>
<dbReference type="InParanoid" id="G3VX30"/>
<dbReference type="Gene3D" id="3.40.47.10">
    <property type="match status" value="1"/>
</dbReference>
<accession>G3VX30</accession>
<dbReference type="FunCoup" id="G3VX30">
    <property type="interactions" value="892"/>
</dbReference>
<keyword evidence="25" id="KW-1185">Reference proteome</keyword>
<keyword evidence="12" id="KW-0576">Peroxisome</keyword>
<feature type="transmembrane region" description="Helical" evidence="22">
    <location>
        <begin position="295"/>
        <end position="316"/>
    </location>
</feature>
<evidence type="ECO:0000256" key="18">
    <source>
        <dbReference type="ARBA" id="ARBA00048001"/>
    </source>
</evidence>
<evidence type="ECO:0000256" key="21">
    <source>
        <dbReference type="SAM" id="MobiDB-lite"/>
    </source>
</evidence>
<dbReference type="FunFam" id="3.10.20.90:FF:000046">
    <property type="entry name" value="Homocysteine-responsive endoplasmic reticulum-resident ubiquitin-like domain member 2 protein"/>
    <property type="match status" value="1"/>
</dbReference>
<keyword evidence="9 22" id="KW-1133">Transmembrane helix</keyword>
<comment type="catalytic activity">
    <reaction evidence="18">
        <text>hexanoyl-CoA + acetyl-CoA = 3-oxooctanoyl-CoA + CoA</text>
        <dbReference type="Rhea" id="RHEA:31203"/>
        <dbReference type="ChEBI" id="CHEBI:57287"/>
        <dbReference type="ChEBI" id="CHEBI:57288"/>
        <dbReference type="ChEBI" id="CHEBI:62619"/>
        <dbReference type="ChEBI" id="CHEBI:62620"/>
    </reaction>
    <physiologicalReaction direction="right-to-left" evidence="18">
        <dbReference type="Rhea" id="RHEA:31205"/>
    </physiologicalReaction>
</comment>
<dbReference type="InterPro" id="IPR020616">
    <property type="entry name" value="Thiolase_N"/>
</dbReference>
<dbReference type="HOGENOM" id="CLU_031026_1_1_1"/>
<dbReference type="STRING" id="9305.ENSSHAP00000007735"/>
<evidence type="ECO:0000256" key="16">
    <source>
        <dbReference type="ARBA" id="ARBA00037000"/>
    </source>
</evidence>
<dbReference type="PROSITE" id="PS50053">
    <property type="entry name" value="UBIQUITIN_2"/>
    <property type="match status" value="1"/>
</dbReference>
<evidence type="ECO:0000256" key="5">
    <source>
        <dbReference type="ARBA" id="ARBA00022679"/>
    </source>
</evidence>
<comment type="catalytic activity">
    <reaction evidence="17">
        <text>tetradecanoyl-CoA + acetyl-CoA = 3-oxohexadecanoyl-CoA + CoA</text>
        <dbReference type="Rhea" id="RHEA:18161"/>
        <dbReference type="ChEBI" id="CHEBI:57287"/>
        <dbReference type="ChEBI" id="CHEBI:57288"/>
        <dbReference type="ChEBI" id="CHEBI:57349"/>
        <dbReference type="ChEBI" id="CHEBI:57385"/>
        <dbReference type="EC" id="2.3.1.155"/>
    </reaction>
    <physiologicalReaction direction="right-to-left" evidence="17">
        <dbReference type="Rhea" id="RHEA:18163"/>
    </physiologicalReaction>
</comment>
<reference evidence="24" key="3">
    <citation type="submission" date="2025-09" db="UniProtKB">
        <authorList>
            <consortium name="Ensembl"/>
        </authorList>
    </citation>
    <scope>IDENTIFICATION</scope>
</reference>
<evidence type="ECO:0000313" key="25">
    <source>
        <dbReference type="Proteomes" id="UP000007648"/>
    </source>
</evidence>
<keyword evidence="11 22" id="KW-0472">Membrane</keyword>
<dbReference type="Gene3D" id="3.10.20.90">
    <property type="entry name" value="Phosphatidylinositol 3-kinase Catalytic Subunit, Chain A, domain 1"/>
    <property type="match status" value="1"/>
</dbReference>
<dbReference type="GO" id="GO:0016020">
    <property type="term" value="C:membrane"/>
    <property type="evidence" value="ECO:0007669"/>
    <property type="project" value="UniProtKB-SubCell"/>
</dbReference>
<dbReference type="Proteomes" id="UP000007648">
    <property type="component" value="Unassembled WGS sequence"/>
</dbReference>
<evidence type="ECO:0000256" key="8">
    <source>
        <dbReference type="ARBA" id="ARBA00022946"/>
    </source>
</evidence>
<gene>
    <name evidence="24" type="primary">ACAA1</name>
</gene>
<dbReference type="InterPro" id="IPR050215">
    <property type="entry name" value="Thiolase-like_sf_Thiolase"/>
</dbReference>
<dbReference type="InterPro" id="IPR002155">
    <property type="entry name" value="Thiolase"/>
</dbReference>
<dbReference type="SUPFAM" id="SSF53901">
    <property type="entry name" value="Thiolase-like"/>
    <property type="match status" value="2"/>
</dbReference>
<feature type="compositionally biased region" description="Low complexity" evidence="21">
    <location>
        <begin position="111"/>
        <end position="131"/>
    </location>
</feature>
<dbReference type="GO" id="GO:0050633">
    <property type="term" value="F:acetyl-CoA C-myristoyltransferase activity"/>
    <property type="evidence" value="ECO:0007669"/>
    <property type="project" value="UniProtKB-EC"/>
</dbReference>
<reference evidence="24" key="2">
    <citation type="submission" date="2025-08" db="UniProtKB">
        <authorList>
            <consortium name="Ensembl"/>
        </authorList>
    </citation>
    <scope>IDENTIFICATION</scope>
</reference>
<dbReference type="InterPro" id="IPR020617">
    <property type="entry name" value="Thiolase_C"/>
</dbReference>
<feature type="region of interest" description="Disordered" evidence="21">
    <location>
        <begin position="88"/>
        <end position="156"/>
    </location>
</feature>
<evidence type="ECO:0000313" key="24">
    <source>
        <dbReference type="Ensembl" id="ENSSHAP00000007735.2"/>
    </source>
</evidence>
<keyword evidence="8" id="KW-0809">Transit peptide</keyword>
<dbReference type="InterPro" id="IPR020610">
    <property type="entry name" value="Thiolase_AS"/>
</dbReference>
<evidence type="ECO:0000256" key="22">
    <source>
        <dbReference type="SAM" id="Phobius"/>
    </source>
</evidence>
<evidence type="ECO:0000256" key="15">
    <source>
        <dbReference type="ARBA" id="ARBA00036770"/>
    </source>
</evidence>
<sequence>MEGPSGSETPPVTLIIKTPNQRYGDQTVRCPDQWSVGRLKAHLADVYPGKPRTKDQRLVYSGRLLPDHLQLKDILRKQDDYHMVHLVCASRSPPSSPQSNSRRGSEEALTSISSFSSDNSGSSTPSSSQESLTATASSGSEGPRYRNSPQAPANPEQSLQFPYVVQGNVGNQFPGQALPAAFPVYPAFSPLQMLWWQQMYARQYYMQYQAAVSAQATSNTDPSRPAAAQVPNLAHVPAREPQPGPNAGAQENRALNPNVQMNAQGGPVINEDDLNRDWLDWMYTFSRAAILLSIVYFYSSFSRFVMVMGAMLLVYLHQAGWLPFRQEGGQLQAPNNAGVNHDGQDGNNPDLEEMDTTPDELLAAVLTAVLRDVGLPPGELGDICVGNVLQPGAGAVMARIAQFLSDIPETVPLSAVNRQCSSGLQAVINIAGGIRQGSYDIGLACGVESMSLADRGNPGNITSRLVDNTKARDCLIPMGITSENVAERFGISREKQDAFALASQKKAARAQSQGCFRAEIVPVTTTIQDDKGSEKPVTVAQDEGIRAGTTLESLAKLKPAFRKDGSTTAGNSSQVSDGAAAILLARRAKAEQLGLPILGILRSYAVVGVPPDIMGIGPAYAIPAALQKSGLTVDNVDIFEINEAFASQAAYCVEKLGIPPEKVNPLGGAIALGHPLGCTGTRQVITLLNELKRRGKRAYGVVSMCIGTGMGAAAVFEYPGP</sequence>
<comment type="subcellular location">
    <subcellularLocation>
        <location evidence="2">Membrane</location>
    </subcellularLocation>
    <subcellularLocation>
        <location evidence="1">Peroxisome</location>
    </subcellularLocation>
</comment>
<name>G3VX30_SARHA</name>
<dbReference type="NCBIfam" id="TIGR01930">
    <property type="entry name" value="AcCoA-C-Actrans"/>
    <property type="match status" value="1"/>
</dbReference>
<dbReference type="InterPro" id="IPR029071">
    <property type="entry name" value="Ubiquitin-like_domsf"/>
</dbReference>
<evidence type="ECO:0000256" key="1">
    <source>
        <dbReference type="ARBA" id="ARBA00004275"/>
    </source>
</evidence>
<dbReference type="SUPFAM" id="SSF54236">
    <property type="entry name" value="Ubiquitin-like"/>
    <property type="match status" value="1"/>
</dbReference>
<evidence type="ECO:0000256" key="2">
    <source>
        <dbReference type="ARBA" id="ARBA00004370"/>
    </source>
</evidence>
<dbReference type="PROSITE" id="PS00099">
    <property type="entry name" value="THIOLASE_3"/>
    <property type="match status" value="1"/>
</dbReference>
<keyword evidence="6 22" id="KW-0812">Transmembrane</keyword>
<dbReference type="GeneTree" id="ENSGT01030000234626"/>
<comment type="pathway">
    <text evidence="3">Lipid metabolism; peroxisomal fatty acid beta-oxidation.</text>
</comment>
<dbReference type="PROSITE" id="PS00737">
    <property type="entry name" value="THIOLASE_2"/>
    <property type="match status" value="1"/>
</dbReference>
<keyword evidence="7" id="KW-0276">Fatty acid metabolism</keyword>
<evidence type="ECO:0000256" key="17">
    <source>
        <dbReference type="ARBA" id="ARBA00047485"/>
    </source>
</evidence>
<evidence type="ECO:0000256" key="11">
    <source>
        <dbReference type="ARBA" id="ARBA00023136"/>
    </source>
</evidence>
<protein>
    <submittedName>
        <fullName evidence="24">Acetyl-CoA acyltransferase 1</fullName>
    </submittedName>
</protein>
<dbReference type="GO" id="GO:0006986">
    <property type="term" value="P:response to unfolded protein"/>
    <property type="evidence" value="ECO:0007669"/>
    <property type="project" value="UniProtKB-KW"/>
</dbReference>
<comment type="catalytic activity">
    <reaction evidence="15">
        <text>3-oxo-(6Z,9Z,12Z,15Z,18Z,21Z)-tetracosahexaenoyl-CoA + CoA = (4Z,7Z,10Z,13Z,16Z,19Z)-docosahexaenoyl-CoA + acetyl-CoA</text>
        <dbReference type="Rhea" id="RHEA:39131"/>
        <dbReference type="ChEBI" id="CHEBI:57287"/>
        <dbReference type="ChEBI" id="CHEBI:57288"/>
        <dbReference type="ChEBI" id="CHEBI:74298"/>
        <dbReference type="ChEBI" id="CHEBI:74304"/>
    </reaction>
    <physiologicalReaction direction="left-to-right" evidence="15">
        <dbReference type="Rhea" id="RHEA:39132"/>
    </physiologicalReaction>
</comment>
<evidence type="ECO:0000256" key="9">
    <source>
        <dbReference type="ARBA" id="ARBA00022989"/>
    </source>
</evidence>
<dbReference type="Pfam" id="PF02803">
    <property type="entry name" value="Thiolase_C"/>
    <property type="match status" value="1"/>
</dbReference>
<dbReference type="GO" id="GO:0003985">
    <property type="term" value="F:acetyl-CoA C-acetyltransferase activity"/>
    <property type="evidence" value="ECO:0007669"/>
    <property type="project" value="UniProtKB-EC"/>
</dbReference>
<feature type="transmembrane region" description="Helical" evidence="22">
    <location>
        <begin position="698"/>
        <end position="716"/>
    </location>
</feature>
<dbReference type="GO" id="GO:0010124">
    <property type="term" value="P:phenylacetate catabolic process"/>
    <property type="evidence" value="ECO:0007669"/>
    <property type="project" value="TreeGrafter"/>
</dbReference>
<evidence type="ECO:0000256" key="10">
    <source>
        <dbReference type="ARBA" id="ARBA00023098"/>
    </source>
</evidence>
<dbReference type="SMART" id="SM00213">
    <property type="entry name" value="UBQ"/>
    <property type="match status" value="1"/>
</dbReference>
<comment type="similarity">
    <text evidence="4">Belongs to the thiolase-like superfamily. Thiolase family.</text>
</comment>
<feature type="domain" description="Ubiquitin-like" evidence="23">
    <location>
        <begin position="12"/>
        <end position="73"/>
    </location>
</feature>
<dbReference type="InterPro" id="IPR016039">
    <property type="entry name" value="Thiolase-like"/>
</dbReference>
<evidence type="ECO:0000259" key="23">
    <source>
        <dbReference type="PROSITE" id="PS50053"/>
    </source>
</evidence>